<dbReference type="InParanoid" id="A0A1X7ULQ9"/>
<accession>A0A1X7ULQ9</accession>
<proteinExistence type="predicted"/>
<organism evidence="1">
    <name type="scientific">Amphimedon queenslandica</name>
    <name type="common">Sponge</name>
    <dbReference type="NCBI Taxonomy" id="400682"/>
    <lineage>
        <taxon>Eukaryota</taxon>
        <taxon>Metazoa</taxon>
        <taxon>Porifera</taxon>
        <taxon>Demospongiae</taxon>
        <taxon>Heteroscleromorpha</taxon>
        <taxon>Haplosclerida</taxon>
        <taxon>Niphatidae</taxon>
        <taxon>Amphimedon</taxon>
    </lineage>
</organism>
<sequence>MFTMSSFDPALIFLVNIYADEFGVRQDTKVYSNGAMQVSIFISVNYNGDTDNELLEQIKGYVQDNVVIYTLDDGKVELDLDEWKKSTEENSFYHDINHAGNNSSGPDGSDIRVPLYFTVPVASEGEHRWIAKLDEEETSTSTPVTITVVKFSATIDDLEIVDKDATYCNQLRVVKYKDKVFPDVQKLVKLLEYKGIKFLSSAESAWVSMVHSNKGHKIGAFIEYKLTEDIRIAKPGHEYWSHEMIKQDIPVGTGDKNILHCDCCDDSLDFTSAQVEKVWNEGIAMFMAYHMSLYIHDGSGHNTNFDCNEFLAEDNFGNRINLHFNWDS</sequence>
<reference evidence="1" key="1">
    <citation type="submission" date="2017-05" db="UniProtKB">
        <authorList>
            <consortium name="EnsemblMetazoa"/>
        </authorList>
    </citation>
    <scope>IDENTIFICATION</scope>
</reference>
<dbReference type="PROSITE" id="PS50007">
    <property type="entry name" value="PIPLC_X_DOMAIN"/>
    <property type="match status" value="1"/>
</dbReference>
<evidence type="ECO:0000313" key="1">
    <source>
        <dbReference type="EnsemblMetazoa" id="Aqu2.1.28362_001"/>
    </source>
</evidence>
<name>A0A1X7ULQ9_AMPQE</name>
<dbReference type="AlphaFoldDB" id="A0A1X7ULQ9"/>
<protein>
    <submittedName>
        <fullName evidence="1">Uncharacterized protein</fullName>
    </submittedName>
</protein>
<dbReference type="EnsemblMetazoa" id="Aqu2.1.28362_001">
    <property type="protein sequence ID" value="Aqu2.1.28362_001"/>
    <property type="gene ID" value="Aqu2.1.28362"/>
</dbReference>